<dbReference type="RefSeq" id="WP_354297193.1">
    <property type="nucleotide sequence ID" value="NZ_JBEPLU010000001.1"/>
</dbReference>
<gene>
    <name evidence="1" type="ORF">ABID41_000742</name>
</gene>
<reference evidence="1 2" key="1">
    <citation type="submission" date="2024-06" db="EMBL/GenBank/DDBJ databases">
        <title>Genomic Encyclopedia of Type Strains, Phase IV (KMG-IV): sequencing the most valuable type-strain genomes for metagenomic binning, comparative biology and taxonomic classification.</title>
        <authorList>
            <person name="Goeker M."/>
        </authorList>
    </citation>
    <scope>NUCLEOTIDE SEQUENCE [LARGE SCALE GENOMIC DNA]</scope>
    <source>
        <strain evidence="1 2">DSM 17809</strain>
    </source>
</reference>
<dbReference type="Proteomes" id="UP001549110">
    <property type="component" value="Unassembled WGS sequence"/>
</dbReference>
<evidence type="ECO:0000313" key="1">
    <source>
        <dbReference type="EMBL" id="MET3525647.1"/>
    </source>
</evidence>
<keyword evidence="2" id="KW-1185">Reference proteome</keyword>
<dbReference type="Gene3D" id="1.50.10.10">
    <property type="match status" value="1"/>
</dbReference>
<evidence type="ECO:0008006" key="3">
    <source>
        <dbReference type="Google" id="ProtNLM"/>
    </source>
</evidence>
<comment type="caution">
    <text evidence="1">The sequence shown here is derived from an EMBL/GenBank/DDBJ whole genome shotgun (WGS) entry which is preliminary data.</text>
</comment>
<dbReference type="InterPro" id="IPR008928">
    <property type="entry name" value="6-hairpin_glycosidase_sf"/>
</dbReference>
<name>A0ABV2EFT5_9CAUL</name>
<evidence type="ECO:0000313" key="2">
    <source>
        <dbReference type="Proteomes" id="UP001549110"/>
    </source>
</evidence>
<sequence>MNAALDRRPAAAALGELRGAARAIGESQRPDGAIPWFEGGPWDPWNHAECVMALAVMGEAAAARAGLDYLQATQEPDGSWLGGYGNALPMEGRLKIARVAAPELKDANFIAYPALAVWHGFRLTGDLKEARRRWPMVRAAIDFVLSLQHPEGDISWCAEAHGGPLDDAILAGAASIYASLGAAIRLADLVGEPSQAWRLARARLQNAILCAPHRFDRTGTPRSGFAMDAYYPILAGVMPWMAGLARLETRVAPFVEQSLGCRCVLGEPWFTVAESSELAMALVRLGRHRQAQALLSWQMAHRDDDGAFWMGWQMQEAIFWPQEKPSWTQAAVILATDALHGATAACGVLTAD</sequence>
<protein>
    <recommendedName>
        <fullName evidence="3">Prenyltransferase</fullName>
    </recommendedName>
</protein>
<dbReference type="SUPFAM" id="SSF48208">
    <property type="entry name" value="Six-hairpin glycosidases"/>
    <property type="match status" value="1"/>
</dbReference>
<organism evidence="1 2">
    <name type="scientific">Phenylobacterium koreense</name>
    <dbReference type="NCBI Taxonomy" id="266125"/>
    <lineage>
        <taxon>Bacteria</taxon>
        <taxon>Pseudomonadati</taxon>
        <taxon>Pseudomonadota</taxon>
        <taxon>Alphaproteobacteria</taxon>
        <taxon>Caulobacterales</taxon>
        <taxon>Caulobacteraceae</taxon>
        <taxon>Phenylobacterium</taxon>
    </lineage>
</organism>
<dbReference type="InterPro" id="IPR012341">
    <property type="entry name" value="6hp_glycosidase-like_sf"/>
</dbReference>
<proteinExistence type="predicted"/>
<accession>A0ABV2EFT5</accession>
<dbReference type="EMBL" id="JBEPLU010000001">
    <property type="protein sequence ID" value="MET3525647.1"/>
    <property type="molecule type" value="Genomic_DNA"/>
</dbReference>